<comment type="caution">
    <text evidence="2">The sequence shown here is derived from an EMBL/GenBank/DDBJ whole genome shotgun (WGS) entry which is preliminary data.</text>
</comment>
<dbReference type="AlphaFoldDB" id="A0A2M8EYS5"/>
<keyword evidence="1" id="KW-0812">Transmembrane</keyword>
<keyword evidence="1" id="KW-0472">Membrane</keyword>
<protein>
    <recommendedName>
        <fullName evidence="4">PilN domain-containing protein</fullName>
    </recommendedName>
</protein>
<evidence type="ECO:0008006" key="4">
    <source>
        <dbReference type="Google" id="ProtNLM"/>
    </source>
</evidence>
<feature type="transmembrane region" description="Helical" evidence="1">
    <location>
        <begin position="20"/>
        <end position="49"/>
    </location>
</feature>
<organism evidence="2 3">
    <name type="scientific">Candidatus Roizmanbacteria bacterium CG_4_9_14_0_2_um_filter_39_13</name>
    <dbReference type="NCBI Taxonomy" id="1974839"/>
    <lineage>
        <taxon>Bacteria</taxon>
        <taxon>Candidatus Roizmaniibacteriota</taxon>
    </lineage>
</organism>
<dbReference type="Proteomes" id="UP000231383">
    <property type="component" value="Unassembled WGS sequence"/>
</dbReference>
<accession>A0A2M8EYS5</accession>
<name>A0A2M8EYS5_9BACT</name>
<evidence type="ECO:0000256" key="1">
    <source>
        <dbReference type="SAM" id="Phobius"/>
    </source>
</evidence>
<gene>
    <name evidence="2" type="ORF">CO051_03765</name>
</gene>
<proteinExistence type="predicted"/>
<evidence type="ECO:0000313" key="2">
    <source>
        <dbReference type="EMBL" id="PJC31772.1"/>
    </source>
</evidence>
<evidence type="ECO:0000313" key="3">
    <source>
        <dbReference type="Proteomes" id="UP000231383"/>
    </source>
</evidence>
<reference evidence="3" key="1">
    <citation type="submission" date="2017-09" db="EMBL/GenBank/DDBJ databases">
        <title>Depth-based differentiation of microbial function through sediment-hosted aquifers and enrichment of novel symbionts in the deep terrestrial subsurface.</title>
        <authorList>
            <person name="Probst A.J."/>
            <person name="Ladd B."/>
            <person name="Jarett J.K."/>
            <person name="Geller-Mcgrath D.E."/>
            <person name="Sieber C.M.K."/>
            <person name="Emerson J.B."/>
            <person name="Anantharaman K."/>
            <person name="Thomas B.C."/>
            <person name="Malmstrom R."/>
            <person name="Stieglmeier M."/>
            <person name="Klingl A."/>
            <person name="Woyke T."/>
            <person name="Ryan C.M."/>
            <person name="Banfield J.F."/>
        </authorList>
    </citation>
    <scope>NUCLEOTIDE SEQUENCE [LARGE SCALE GENOMIC DNA]</scope>
</reference>
<dbReference type="EMBL" id="PFSC01000105">
    <property type="protein sequence ID" value="PJC31772.1"/>
    <property type="molecule type" value="Genomic_DNA"/>
</dbReference>
<sequence>MKKRINLFSQRIDNQTATKFILYGIRATYGVLLFGVVALVVVTMLYVYFSRSVTELEKTKSTYNRYILANTIFNKEIQRFLQKYTLLNGYLKNDVKGFQYYLNVLSIIQPLDVADNLESFTIDTSRKVTFSLAVPEYKRGLEIISFFEQESVLEKFDALSLESFNISPNSPTYQLSFTGVLKELE</sequence>
<keyword evidence="1" id="KW-1133">Transmembrane helix</keyword>